<gene>
    <name evidence="1" type="ORF">LPLAT_LOCUS14192</name>
</gene>
<accession>A0AAV2P8H0</accession>
<evidence type="ECO:0000313" key="1">
    <source>
        <dbReference type="EMBL" id="CAL1689225.1"/>
    </source>
</evidence>
<dbReference type="Proteomes" id="UP001497644">
    <property type="component" value="Chromosome 9"/>
</dbReference>
<reference evidence="1" key="1">
    <citation type="submission" date="2024-04" db="EMBL/GenBank/DDBJ databases">
        <authorList>
            <consortium name="Molecular Ecology Group"/>
        </authorList>
    </citation>
    <scope>NUCLEOTIDE SEQUENCE</scope>
</reference>
<dbReference type="AlphaFoldDB" id="A0AAV2P8H0"/>
<keyword evidence="2" id="KW-1185">Reference proteome</keyword>
<organism evidence="1 2">
    <name type="scientific">Lasius platythorax</name>
    <dbReference type="NCBI Taxonomy" id="488582"/>
    <lineage>
        <taxon>Eukaryota</taxon>
        <taxon>Metazoa</taxon>
        <taxon>Ecdysozoa</taxon>
        <taxon>Arthropoda</taxon>
        <taxon>Hexapoda</taxon>
        <taxon>Insecta</taxon>
        <taxon>Pterygota</taxon>
        <taxon>Neoptera</taxon>
        <taxon>Endopterygota</taxon>
        <taxon>Hymenoptera</taxon>
        <taxon>Apocrita</taxon>
        <taxon>Aculeata</taxon>
        <taxon>Formicoidea</taxon>
        <taxon>Formicidae</taxon>
        <taxon>Formicinae</taxon>
        <taxon>Lasius</taxon>
        <taxon>Lasius</taxon>
    </lineage>
</organism>
<proteinExistence type="predicted"/>
<sequence length="94" mass="10941">MKERRQFKGRKTAKEGSMHVRNFRHTNELCDYYHKHMSFRRVRTLSTSFIRDLPLPNCDLKVDELSTTCLLRPPGLLSIPHQAGCNPSIYGSHL</sequence>
<name>A0AAV2P8H0_9HYME</name>
<evidence type="ECO:0000313" key="2">
    <source>
        <dbReference type="Proteomes" id="UP001497644"/>
    </source>
</evidence>
<dbReference type="EMBL" id="OZ034832">
    <property type="protein sequence ID" value="CAL1689225.1"/>
    <property type="molecule type" value="Genomic_DNA"/>
</dbReference>
<protein>
    <submittedName>
        <fullName evidence="1">Uncharacterized protein</fullName>
    </submittedName>
</protein>